<feature type="chain" id="PRO_5046961503" evidence="9">
    <location>
        <begin position="25"/>
        <end position="686"/>
    </location>
</feature>
<keyword evidence="1" id="KW-0723">Serine/threonine-protein kinase</keyword>
<keyword evidence="9" id="KW-0732">Signal</keyword>
<dbReference type="PRINTS" id="PR00347">
    <property type="entry name" value="THAUMATIN"/>
</dbReference>
<dbReference type="PROSITE" id="PS00107">
    <property type="entry name" value="PROTEIN_KINASE_ATP"/>
    <property type="match status" value="1"/>
</dbReference>
<feature type="compositionally biased region" description="Pro residues" evidence="7">
    <location>
        <begin position="267"/>
        <end position="280"/>
    </location>
</feature>
<evidence type="ECO:0000256" key="2">
    <source>
        <dbReference type="ARBA" id="ARBA00022679"/>
    </source>
</evidence>
<evidence type="ECO:0000313" key="12">
    <source>
        <dbReference type="RefSeq" id="XP_056686718.1"/>
    </source>
</evidence>
<evidence type="ECO:0000256" key="4">
    <source>
        <dbReference type="ARBA" id="ARBA00022777"/>
    </source>
</evidence>
<feature type="domain" description="Protein kinase" evidence="10">
    <location>
        <begin position="368"/>
        <end position="644"/>
    </location>
</feature>
<dbReference type="InterPro" id="IPR011009">
    <property type="entry name" value="Kinase-like_dom_sf"/>
</dbReference>
<evidence type="ECO:0000256" key="7">
    <source>
        <dbReference type="SAM" id="MobiDB-lite"/>
    </source>
</evidence>
<accession>A0ABM3QTM1</accession>
<feature type="signal peptide" evidence="9">
    <location>
        <begin position="1"/>
        <end position="24"/>
    </location>
</feature>
<keyword evidence="5 6" id="KW-0067">ATP-binding</keyword>
<protein>
    <submittedName>
        <fullName evidence="12">Cysteine-rich receptor-like protein kinase 6</fullName>
    </submittedName>
</protein>
<keyword evidence="4" id="KW-0418">Kinase</keyword>
<dbReference type="Gene3D" id="1.10.510.10">
    <property type="entry name" value="Transferase(Phosphotransferase) domain 1"/>
    <property type="match status" value="1"/>
</dbReference>
<keyword evidence="8" id="KW-0812">Transmembrane</keyword>
<dbReference type="InterPro" id="IPR037176">
    <property type="entry name" value="Osmotin/thaumatin-like_sf"/>
</dbReference>
<dbReference type="Proteomes" id="UP000813463">
    <property type="component" value="Chromosome 6"/>
</dbReference>
<dbReference type="InterPro" id="IPR001938">
    <property type="entry name" value="Thaumatin"/>
</dbReference>
<evidence type="ECO:0000313" key="11">
    <source>
        <dbReference type="Proteomes" id="UP000813463"/>
    </source>
</evidence>
<dbReference type="SUPFAM" id="SSF49870">
    <property type="entry name" value="Osmotin, thaumatin-like protein"/>
    <property type="match status" value="1"/>
</dbReference>
<sequence length="686" mass="75674">MANNVLILSLFILTLQIHLLPGEATTLTIENNCNYTVWPVIRNRNTAARTNTNVTDGFFLLGGDSKVINVNSSWTGQLWGRTQCSTNSLTKNFSCLTGDCGTGNINCRDMPYIPPVTLIELTTSSETKQDFYDVSAVHGYNIPVAVSPQSGGSGSGGGYCTVIGCVFNYNDDCPEKLRVIKNQNIIGCRNPCDVLDTNECNGNSSSFIFKKACPRAYSDTLDDVAATFVCSNNKTSYTISFCPSPSIASILSKPIQLTQSSSSSSPLPSPPSATPIPIPSPTFNMPKNNSAEQRPTKSESKRTHTILLVGLPITFAITILLLYGVWTCIRKRKVIKTSTCSEGYEIQKSLLNSLQFDLNTIRLATNNFAAENKLGEGGFGEVYKGKLQNGQEIAVKRLSKNSGQGAAEFKTEVVLVAKLRHKNLVKLLGFCVALEEKILVYEFLPNSSLDRFIFDKIKQTSLDWETRFNIIAAIARGLLYLHEDSPYKIIHRDLKSSNILLDEEMNPKISDFGLAKLFGVDQTQGDTKRIVGTYGYMAPEYAMAGHYSVKSDVYSFGVLVLEIVSGQRSRCLGPLQLEEAMLHRAFKLWNEKKTLDLVDTTLHNNIPIDEVTKCIHIGLLCVQENDVLRPRMNTIVAALNSKSVSLPVPRPPNFFGINNLEENEMQNHSLGVYTGPNSITEVYSRD</sequence>
<dbReference type="Pfam" id="PF07714">
    <property type="entry name" value="PK_Tyr_Ser-Thr"/>
    <property type="match status" value="1"/>
</dbReference>
<dbReference type="PANTHER" id="PTHR27002">
    <property type="entry name" value="RECEPTOR-LIKE SERINE/THREONINE-PROTEIN KINASE SD1-8"/>
    <property type="match status" value="1"/>
</dbReference>
<feature type="region of interest" description="Disordered" evidence="7">
    <location>
        <begin position="259"/>
        <end position="299"/>
    </location>
</feature>
<proteinExistence type="predicted"/>
<dbReference type="SMART" id="SM00220">
    <property type="entry name" value="S_TKc"/>
    <property type="match status" value="1"/>
</dbReference>
<dbReference type="SMART" id="SM00205">
    <property type="entry name" value="THN"/>
    <property type="match status" value="1"/>
</dbReference>
<reference evidence="11" key="1">
    <citation type="journal article" date="2021" name="Nat. Commun.">
        <title>Genomic analyses provide insights into spinach domestication and the genetic basis of agronomic traits.</title>
        <authorList>
            <person name="Cai X."/>
            <person name="Sun X."/>
            <person name="Xu C."/>
            <person name="Sun H."/>
            <person name="Wang X."/>
            <person name="Ge C."/>
            <person name="Zhang Z."/>
            <person name="Wang Q."/>
            <person name="Fei Z."/>
            <person name="Jiao C."/>
            <person name="Wang Q."/>
        </authorList>
    </citation>
    <scope>NUCLEOTIDE SEQUENCE [LARGE SCALE GENOMIC DNA]</scope>
    <source>
        <strain evidence="11">cv. Varoflay</strain>
    </source>
</reference>
<dbReference type="PROSITE" id="PS00108">
    <property type="entry name" value="PROTEIN_KINASE_ST"/>
    <property type="match status" value="1"/>
</dbReference>
<reference evidence="12" key="2">
    <citation type="submission" date="2025-08" db="UniProtKB">
        <authorList>
            <consortium name="RefSeq"/>
        </authorList>
    </citation>
    <scope>IDENTIFICATION</scope>
    <source>
        <tissue evidence="12">Leaf</tissue>
    </source>
</reference>
<evidence type="ECO:0000256" key="3">
    <source>
        <dbReference type="ARBA" id="ARBA00022741"/>
    </source>
</evidence>
<organism evidence="11 12">
    <name type="scientific">Spinacia oleracea</name>
    <name type="common">Spinach</name>
    <dbReference type="NCBI Taxonomy" id="3562"/>
    <lineage>
        <taxon>Eukaryota</taxon>
        <taxon>Viridiplantae</taxon>
        <taxon>Streptophyta</taxon>
        <taxon>Embryophyta</taxon>
        <taxon>Tracheophyta</taxon>
        <taxon>Spermatophyta</taxon>
        <taxon>Magnoliopsida</taxon>
        <taxon>eudicotyledons</taxon>
        <taxon>Gunneridae</taxon>
        <taxon>Pentapetalae</taxon>
        <taxon>Caryophyllales</taxon>
        <taxon>Chenopodiaceae</taxon>
        <taxon>Chenopodioideae</taxon>
        <taxon>Anserineae</taxon>
        <taxon>Spinacia</taxon>
    </lineage>
</organism>
<evidence type="ECO:0000256" key="1">
    <source>
        <dbReference type="ARBA" id="ARBA00022527"/>
    </source>
</evidence>
<dbReference type="PROSITE" id="PS50011">
    <property type="entry name" value="PROTEIN_KINASE_DOM"/>
    <property type="match status" value="1"/>
</dbReference>
<evidence type="ECO:0000259" key="10">
    <source>
        <dbReference type="PROSITE" id="PS50011"/>
    </source>
</evidence>
<feature type="binding site" evidence="6">
    <location>
        <position position="396"/>
    </location>
    <ligand>
        <name>ATP</name>
        <dbReference type="ChEBI" id="CHEBI:30616"/>
    </ligand>
</feature>
<dbReference type="PROSITE" id="PS51367">
    <property type="entry name" value="THAUMATIN_2"/>
    <property type="match status" value="1"/>
</dbReference>
<evidence type="ECO:0000256" key="5">
    <source>
        <dbReference type="ARBA" id="ARBA00022840"/>
    </source>
</evidence>
<keyword evidence="3 6" id="KW-0547">Nucleotide-binding</keyword>
<dbReference type="InterPro" id="IPR000719">
    <property type="entry name" value="Prot_kinase_dom"/>
</dbReference>
<keyword evidence="11" id="KW-1185">Reference proteome</keyword>
<dbReference type="InterPro" id="IPR001245">
    <property type="entry name" value="Ser-Thr/Tyr_kinase_cat_dom"/>
</dbReference>
<feature type="transmembrane region" description="Helical" evidence="8">
    <location>
        <begin position="306"/>
        <end position="326"/>
    </location>
</feature>
<dbReference type="InterPro" id="IPR008271">
    <property type="entry name" value="Ser/Thr_kinase_AS"/>
</dbReference>
<evidence type="ECO:0000256" key="9">
    <source>
        <dbReference type="SAM" id="SignalP"/>
    </source>
</evidence>
<keyword evidence="2" id="KW-0808">Transferase</keyword>
<evidence type="ECO:0000256" key="6">
    <source>
        <dbReference type="PROSITE-ProRule" id="PRU10141"/>
    </source>
</evidence>
<dbReference type="GeneID" id="110797095"/>
<name>A0ABM3QTM1_SPIOL</name>
<keyword evidence="8" id="KW-0472">Membrane</keyword>
<gene>
    <name evidence="12" type="primary">LOC110797095</name>
</gene>
<keyword evidence="8" id="KW-1133">Transmembrane helix</keyword>
<feature type="compositionally biased region" description="Polar residues" evidence="7">
    <location>
        <begin position="283"/>
        <end position="293"/>
    </location>
</feature>
<dbReference type="SUPFAM" id="SSF56112">
    <property type="entry name" value="Protein kinase-like (PK-like)"/>
    <property type="match status" value="1"/>
</dbReference>
<dbReference type="Gene3D" id="2.60.110.10">
    <property type="entry name" value="Thaumatin"/>
    <property type="match status" value="1"/>
</dbReference>
<dbReference type="RefSeq" id="XP_056686718.1">
    <property type="nucleotide sequence ID" value="XM_056830740.1"/>
</dbReference>
<dbReference type="Pfam" id="PF00314">
    <property type="entry name" value="Thaumatin"/>
    <property type="match status" value="1"/>
</dbReference>
<dbReference type="CDD" id="cd14066">
    <property type="entry name" value="STKc_IRAK"/>
    <property type="match status" value="1"/>
</dbReference>
<dbReference type="PANTHER" id="PTHR27002:SF181">
    <property type="entry name" value="RECEPTOR-LIKE SERINE_THREONINE-PROTEIN KINASE"/>
    <property type="match status" value="1"/>
</dbReference>
<dbReference type="Gene3D" id="3.30.200.20">
    <property type="entry name" value="Phosphorylase Kinase, domain 1"/>
    <property type="match status" value="1"/>
</dbReference>
<evidence type="ECO:0000256" key="8">
    <source>
        <dbReference type="SAM" id="Phobius"/>
    </source>
</evidence>
<dbReference type="InterPro" id="IPR017441">
    <property type="entry name" value="Protein_kinase_ATP_BS"/>
</dbReference>